<name>A0A285UN40_9STAP</name>
<dbReference type="GO" id="GO:0006631">
    <property type="term" value="P:fatty acid metabolic process"/>
    <property type="evidence" value="ECO:0007669"/>
    <property type="project" value="TreeGrafter"/>
</dbReference>
<dbReference type="SUPFAM" id="SSF53474">
    <property type="entry name" value="alpha/beta-Hydrolases"/>
    <property type="match status" value="1"/>
</dbReference>
<dbReference type="Proteomes" id="UP000219412">
    <property type="component" value="Unassembled WGS sequence"/>
</dbReference>
<evidence type="ECO:0000313" key="6">
    <source>
        <dbReference type="Proteomes" id="UP000219412"/>
    </source>
</evidence>
<dbReference type="Pfam" id="PF08840">
    <property type="entry name" value="BAAT_C"/>
    <property type="match status" value="1"/>
</dbReference>
<dbReference type="GO" id="GO:0006637">
    <property type="term" value="P:acyl-CoA metabolic process"/>
    <property type="evidence" value="ECO:0007669"/>
    <property type="project" value="InterPro"/>
</dbReference>
<reference evidence="6" key="1">
    <citation type="submission" date="2017-08" db="EMBL/GenBank/DDBJ databases">
        <authorList>
            <person name="Varghese N."/>
            <person name="Submissions S."/>
        </authorList>
    </citation>
    <scope>NUCLEOTIDE SEQUENCE [LARGE SCALE GENOMIC DNA]</scope>
    <source>
        <strain evidence="6">DSM 23173</strain>
    </source>
</reference>
<dbReference type="Gene3D" id="2.60.40.2240">
    <property type="entry name" value="Acyl-CoA thioester hydrolase/BAAT N-terminal domain"/>
    <property type="match status" value="1"/>
</dbReference>
<evidence type="ECO:0008006" key="7">
    <source>
        <dbReference type="Google" id="ProtNLM"/>
    </source>
</evidence>
<keyword evidence="6" id="KW-1185">Reference proteome</keyword>
<sequence length="420" mass="46619">MAEIILDKNKLMVDEAININVLTSEPEQQVRISMELADEDGKMFRSCAEFISDKSGRIDLDTAKPLNGTYEHADGTGLFWSMVRKDTRQDDYFIKKTDEDMEATIYVTGDDEILAAEKVTLQFKGEGIEALEIEPPELKGNLYSPSEQGTYPSVMILGGSDGGNTAHAAAYLAGKGYLVLSLSYFNDEGLNEHLENVDLNYFKQAAGYLSNHEKSDAKVNLIGYSKGAELALLLGETFNSYQTIIAGAGSNYATSGMKGGIFAPVSGWTLDGEALPYLKMKFPVSFMFSTIRNYIKKRPFYFLDVWKKSLSGKKAADHKIDVSGIEAPLLIISGGEDKLWPSTSFSREIKKERDNKADRYLYYPGAGHFNSFPYSFNQMPANVLMNVDGMIIDFGGTKRENAYAAEESLEEILGFLERNN</sequence>
<dbReference type="EMBL" id="OBQF01000003">
    <property type="protein sequence ID" value="SOC41651.1"/>
    <property type="molecule type" value="Genomic_DNA"/>
</dbReference>
<evidence type="ECO:0000313" key="5">
    <source>
        <dbReference type="EMBL" id="SOC41651.1"/>
    </source>
</evidence>
<dbReference type="PANTHER" id="PTHR10824:SF4">
    <property type="entry name" value="ACYL-COENZYME A THIOESTERASE 1-LIKE"/>
    <property type="match status" value="1"/>
</dbReference>
<evidence type="ECO:0000256" key="1">
    <source>
        <dbReference type="ARBA" id="ARBA00006538"/>
    </source>
</evidence>
<dbReference type="PANTHER" id="PTHR10824">
    <property type="entry name" value="ACYL-COENZYME A THIOESTERASE-RELATED"/>
    <property type="match status" value="1"/>
</dbReference>
<protein>
    <recommendedName>
        <fullName evidence="7">Acyl-CoA thioester hydrolase/bile acid acetyltransferase-like protein</fullName>
    </recommendedName>
</protein>
<dbReference type="InterPro" id="IPR016662">
    <property type="entry name" value="Acyl-CoA_thioEstase_long-chain"/>
</dbReference>
<comment type="similarity">
    <text evidence="1">Belongs to the C/M/P thioester hydrolase family.</text>
</comment>
<dbReference type="AlphaFoldDB" id="A0A285UN40"/>
<proteinExistence type="inferred from homology"/>
<feature type="domain" description="BAAT/Acyl-CoA thioester hydrolase C-terminal" evidence="4">
    <location>
        <begin position="197"/>
        <end position="418"/>
    </location>
</feature>
<dbReference type="Pfam" id="PF04775">
    <property type="entry name" value="Bile_Hydr_Trans"/>
    <property type="match status" value="1"/>
</dbReference>
<evidence type="ECO:0000256" key="2">
    <source>
        <dbReference type="PIRSR" id="PIRSR016521-1"/>
    </source>
</evidence>
<dbReference type="InterPro" id="IPR014940">
    <property type="entry name" value="BAAT_C"/>
</dbReference>
<gene>
    <name evidence="5" type="ORF">SAMN05878391_1359</name>
</gene>
<dbReference type="PIRSF" id="PIRSF016521">
    <property type="entry name" value="Acyl-CoA_hydro"/>
    <property type="match status" value="1"/>
</dbReference>
<feature type="active site" description="Charge relay system" evidence="2">
    <location>
        <position position="368"/>
    </location>
</feature>
<dbReference type="Gene3D" id="3.40.50.1820">
    <property type="entry name" value="alpha/beta hydrolase"/>
    <property type="match status" value="1"/>
</dbReference>
<dbReference type="InterPro" id="IPR029058">
    <property type="entry name" value="AB_hydrolase_fold"/>
</dbReference>
<dbReference type="InterPro" id="IPR042490">
    <property type="entry name" value="Thio_Ohase/BAAT_N"/>
</dbReference>
<feature type="domain" description="Acyl-CoA thioester hydrolase/bile acid-CoA amino acid N-acetyltransferase" evidence="3">
    <location>
        <begin position="14"/>
        <end position="134"/>
    </location>
</feature>
<accession>A0A285UN40</accession>
<dbReference type="RefSeq" id="WP_179647140.1">
    <property type="nucleotide sequence ID" value="NZ_OBQF01000003.1"/>
</dbReference>
<feature type="active site" description="Charge relay system" evidence="2">
    <location>
        <position position="337"/>
    </location>
</feature>
<organism evidence="5 6">
    <name type="scientific">Salinicoccus kekensis</name>
    <dbReference type="NCBI Taxonomy" id="714307"/>
    <lineage>
        <taxon>Bacteria</taxon>
        <taxon>Bacillati</taxon>
        <taxon>Bacillota</taxon>
        <taxon>Bacilli</taxon>
        <taxon>Bacillales</taxon>
        <taxon>Staphylococcaceae</taxon>
        <taxon>Salinicoccus</taxon>
    </lineage>
</organism>
<evidence type="ECO:0000259" key="4">
    <source>
        <dbReference type="Pfam" id="PF08840"/>
    </source>
</evidence>
<dbReference type="GO" id="GO:0047617">
    <property type="term" value="F:fatty acyl-CoA hydrolase activity"/>
    <property type="evidence" value="ECO:0007669"/>
    <property type="project" value="TreeGrafter"/>
</dbReference>
<evidence type="ECO:0000259" key="3">
    <source>
        <dbReference type="Pfam" id="PF04775"/>
    </source>
</evidence>
<feature type="active site" description="Charge relay system" evidence="2">
    <location>
        <position position="225"/>
    </location>
</feature>
<dbReference type="InterPro" id="IPR006862">
    <property type="entry name" value="Thio_Ohase/aa_AcTrfase"/>
</dbReference>